<dbReference type="AlphaFoldDB" id="A0A226DA21"/>
<gene>
    <name evidence="2" type="ORF">Fcan01_23378</name>
</gene>
<feature type="region of interest" description="Disordered" evidence="1">
    <location>
        <begin position="1"/>
        <end position="197"/>
    </location>
</feature>
<dbReference type="InterPro" id="IPR011011">
    <property type="entry name" value="Znf_FYVE_PHD"/>
</dbReference>
<feature type="compositionally biased region" description="Basic and acidic residues" evidence="1">
    <location>
        <begin position="49"/>
        <end position="76"/>
    </location>
</feature>
<dbReference type="SUPFAM" id="SSF57903">
    <property type="entry name" value="FYVE/PHD zinc finger"/>
    <property type="match status" value="1"/>
</dbReference>
<feature type="compositionally biased region" description="Basic and acidic residues" evidence="1">
    <location>
        <begin position="376"/>
        <end position="390"/>
    </location>
</feature>
<feature type="compositionally biased region" description="Acidic residues" evidence="1">
    <location>
        <begin position="1"/>
        <end position="17"/>
    </location>
</feature>
<keyword evidence="3" id="KW-1185">Reference proteome</keyword>
<dbReference type="Proteomes" id="UP000198287">
    <property type="component" value="Unassembled WGS sequence"/>
</dbReference>
<reference evidence="2 3" key="1">
    <citation type="submission" date="2015-12" db="EMBL/GenBank/DDBJ databases">
        <title>The genome of Folsomia candida.</title>
        <authorList>
            <person name="Faddeeva A."/>
            <person name="Derks M.F."/>
            <person name="Anvar Y."/>
            <person name="Smit S."/>
            <person name="Van Straalen N."/>
            <person name="Roelofs D."/>
        </authorList>
    </citation>
    <scope>NUCLEOTIDE SEQUENCE [LARGE SCALE GENOMIC DNA]</scope>
    <source>
        <strain evidence="2 3">VU population</strain>
        <tissue evidence="2">Whole body</tissue>
    </source>
</reference>
<dbReference type="EMBL" id="LNIX01000028">
    <property type="protein sequence ID" value="OXA41728.1"/>
    <property type="molecule type" value="Genomic_DNA"/>
</dbReference>
<dbReference type="Gene3D" id="3.30.40.10">
    <property type="entry name" value="Zinc/RING finger domain, C3HC4 (zinc finger)"/>
    <property type="match status" value="1"/>
</dbReference>
<name>A0A226DA21_FOLCA</name>
<organism evidence="2 3">
    <name type="scientific">Folsomia candida</name>
    <name type="common">Springtail</name>
    <dbReference type="NCBI Taxonomy" id="158441"/>
    <lineage>
        <taxon>Eukaryota</taxon>
        <taxon>Metazoa</taxon>
        <taxon>Ecdysozoa</taxon>
        <taxon>Arthropoda</taxon>
        <taxon>Hexapoda</taxon>
        <taxon>Collembola</taxon>
        <taxon>Entomobryomorpha</taxon>
        <taxon>Isotomoidea</taxon>
        <taxon>Isotomidae</taxon>
        <taxon>Proisotominae</taxon>
        <taxon>Folsomia</taxon>
    </lineage>
</organism>
<feature type="compositionally biased region" description="Basic and acidic residues" evidence="1">
    <location>
        <begin position="86"/>
        <end position="110"/>
    </location>
</feature>
<dbReference type="OrthoDB" id="10693025at2759"/>
<feature type="region of interest" description="Disordered" evidence="1">
    <location>
        <begin position="365"/>
        <end position="400"/>
    </location>
</feature>
<dbReference type="InterPro" id="IPR013083">
    <property type="entry name" value="Znf_RING/FYVE/PHD"/>
</dbReference>
<evidence type="ECO:0000256" key="1">
    <source>
        <dbReference type="SAM" id="MobiDB-lite"/>
    </source>
</evidence>
<protein>
    <submittedName>
        <fullName evidence="2">Uncharacterized protein</fullName>
    </submittedName>
</protein>
<proteinExistence type="predicted"/>
<evidence type="ECO:0000313" key="3">
    <source>
        <dbReference type="Proteomes" id="UP000198287"/>
    </source>
</evidence>
<accession>A0A226DA21</accession>
<sequence length="593" mass="67316">MMYEEVSESETEGESASETESVTHSEQLVDNSEKVTDQTQELLNESEEEPAKESREEIHERQAEEIPEQIRNEQRNEYLPQCPEFDYDKDVKRIRKEEREKMTKEQEMRKKQGGTNSTLLPFSSDEMGLLRCGPPGGWTVSNPPLQPSKPLKQPFAEYNANYAPYSKPNKSRLKATNPKSDDNSSSGPSLHHRTPVLKPKITHNLLHELGKVLHEKLIACNTEEDKNAALLSILETSGFAQIFAETDQQKSAKKKITKTERNSAQSKYLSFDNKHYWANFVKDEGFSQEVRKASKFNGSGRRCFSKRCGVRGDDHLPAVQCDGCGTWYHYEKNGEGMQHCDYTEGQETEEWYCMTCREENQISGEFDSIQPDDDHDNDKDHHPDNMHDNADGGFENLTHTECEDPSLTQIRSSDNSEANLTRTSLLEMTEPEIDHESDRETVIAPMRAKETRTLENVQLDMDTICSVLNVTEEELNYIPPKEIDIIFSAESISKIYNYDTGKFVQEKKARGDELAQRLRESGILCAFKNSRAPYYYATKKFKVIGGMATDIGHFKVTGGMLTDLGNFKVIGGMATDLGNFKVIGGMETDLGHF</sequence>
<comment type="caution">
    <text evidence="2">The sequence shown here is derived from an EMBL/GenBank/DDBJ whole genome shotgun (WGS) entry which is preliminary data.</text>
</comment>
<evidence type="ECO:0000313" key="2">
    <source>
        <dbReference type="EMBL" id="OXA41728.1"/>
    </source>
</evidence>